<dbReference type="Proteomes" id="UP000612362">
    <property type="component" value="Unassembled WGS sequence"/>
</dbReference>
<organism evidence="5 6">
    <name type="scientific">Ktedonospora formicarum</name>
    <dbReference type="NCBI Taxonomy" id="2778364"/>
    <lineage>
        <taxon>Bacteria</taxon>
        <taxon>Bacillati</taxon>
        <taxon>Chloroflexota</taxon>
        <taxon>Ktedonobacteria</taxon>
        <taxon>Ktedonobacterales</taxon>
        <taxon>Ktedonobacteraceae</taxon>
        <taxon>Ktedonospora</taxon>
    </lineage>
</organism>
<sequence>MSTRVISQRLLPLVLVALCALLSACGGATATQNGTNTPTATQAPALDYYGKPITMPKTAPQRIISLTASTSEILGALGLQSKVVGVDAFTSYPADLTKLPKVSSANGYDVERIIGLKPDLVLSSGGLTKEYDSKLKDLGANIVDLPTVNFTQTFDQIQLVGRMTFTEEKANSLVTELKKERQDIKQKVAGTDSPKVLLEVDDSTPGKPYVFGGGSFGDELAQDASATNIFHSNTANEGYPQVTDESVISANPQFIILTEDPVYGGNPESVYKRTNWGTVEAIKAHKVYHINSNIMQRPGPRLVQGLRCLAQVVHPDKFTETLPAYCSGTI</sequence>
<dbReference type="InterPro" id="IPR050902">
    <property type="entry name" value="ABC_Transporter_SBP"/>
</dbReference>
<evidence type="ECO:0000313" key="6">
    <source>
        <dbReference type="Proteomes" id="UP000612362"/>
    </source>
</evidence>
<dbReference type="PROSITE" id="PS50983">
    <property type="entry name" value="FE_B12_PBP"/>
    <property type="match status" value="1"/>
</dbReference>
<evidence type="ECO:0000256" key="3">
    <source>
        <dbReference type="SAM" id="SignalP"/>
    </source>
</evidence>
<dbReference type="PANTHER" id="PTHR30535">
    <property type="entry name" value="VITAMIN B12-BINDING PROTEIN"/>
    <property type="match status" value="1"/>
</dbReference>
<evidence type="ECO:0000313" key="5">
    <source>
        <dbReference type="EMBL" id="GHO46402.1"/>
    </source>
</evidence>
<evidence type="ECO:0000256" key="2">
    <source>
        <dbReference type="ARBA" id="ARBA00022729"/>
    </source>
</evidence>
<keyword evidence="6" id="KW-1185">Reference proteome</keyword>
<accession>A0A8J3I5A4</accession>
<feature type="signal peptide" evidence="3">
    <location>
        <begin position="1"/>
        <end position="30"/>
    </location>
</feature>
<evidence type="ECO:0000256" key="1">
    <source>
        <dbReference type="ARBA" id="ARBA00008814"/>
    </source>
</evidence>
<evidence type="ECO:0000259" key="4">
    <source>
        <dbReference type="PROSITE" id="PS50983"/>
    </source>
</evidence>
<comment type="caution">
    <text evidence="5">The sequence shown here is derived from an EMBL/GenBank/DDBJ whole genome shotgun (WGS) entry which is preliminary data.</text>
</comment>
<proteinExistence type="inferred from homology"/>
<feature type="chain" id="PRO_5035194333" evidence="3">
    <location>
        <begin position="31"/>
        <end position="330"/>
    </location>
</feature>
<dbReference type="GO" id="GO:0071281">
    <property type="term" value="P:cellular response to iron ion"/>
    <property type="evidence" value="ECO:0007669"/>
    <property type="project" value="TreeGrafter"/>
</dbReference>
<dbReference type="NCBIfam" id="NF038402">
    <property type="entry name" value="TroA_like"/>
    <property type="match status" value="1"/>
</dbReference>
<dbReference type="InterPro" id="IPR002491">
    <property type="entry name" value="ABC_transptr_periplasmic_BD"/>
</dbReference>
<dbReference type="SUPFAM" id="SSF53807">
    <property type="entry name" value="Helical backbone' metal receptor"/>
    <property type="match status" value="1"/>
</dbReference>
<dbReference type="PROSITE" id="PS51257">
    <property type="entry name" value="PROKAR_LIPOPROTEIN"/>
    <property type="match status" value="1"/>
</dbReference>
<name>A0A8J3I5A4_9CHLR</name>
<protein>
    <submittedName>
        <fullName evidence="5">Putative ABC transporter substrate-binding lipoprotein YvrC</fullName>
    </submittedName>
</protein>
<keyword evidence="5" id="KW-0449">Lipoprotein</keyword>
<dbReference type="InterPro" id="IPR054828">
    <property type="entry name" value="Vit_B12_bind_prot"/>
</dbReference>
<gene>
    <name evidence="5" type="primary">yvrC</name>
    <name evidence="5" type="ORF">KSX_45650</name>
</gene>
<dbReference type="PANTHER" id="PTHR30535:SF34">
    <property type="entry name" value="MOLYBDATE-BINDING PROTEIN MOLA"/>
    <property type="match status" value="1"/>
</dbReference>
<dbReference type="EMBL" id="BNJF01000002">
    <property type="protein sequence ID" value="GHO46402.1"/>
    <property type="molecule type" value="Genomic_DNA"/>
</dbReference>
<dbReference type="Gene3D" id="3.40.50.1980">
    <property type="entry name" value="Nitrogenase molybdenum iron protein domain"/>
    <property type="match status" value="2"/>
</dbReference>
<dbReference type="RefSeq" id="WP_220195782.1">
    <property type="nucleotide sequence ID" value="NZ_BNJF01000002.1"/>
</dbReference>
<comment type="similarity">
    <text evidence="1">Belongs to the bacterial solute-binding protein 8 family.</text>
</comment>
<dbReference type="Pfam" id="PF01497">
    <property type="entry name" value="Peripla_BP_2"/>
    <property type="match status" value="1"/>
</dbReference>
<reference evidence="5" key="1">
    <citation type="submission" date="2020-10" db="EMBL/GenBank/DDBJ databases">
        <title>Taxonomic study of unclassified bacteria belonging to the class Ktedonobacteria.</title>
        <authorList>
            <person name="Yabe S."/>
            <person name="Wang C.M."/>
            <person name="Zheng Y."/>
            <person name="Sakai Y."/>
            <person name="Cavaletti L."/>
            <person name="Monciardini P."/>
            <person name="Donadio S."/>
        </authorList>
    </citation>
    <scope>NUCLEOTIDE SEQUENCE</scope>
    <source>
        <strain evidence="5">SOSP1-1</strain>
    </source>
</reference>
<dbReference type="AlphaFoldDB" id="A0A8J3I5A4"/>
<feature type="domain" description="Fe/B12 periplasmic-binding" evidence="4">
    <location>
        <begin position="62"/>
        <end position="317"/>
    </location>
</feature>
<keyword evidence="2 3" id="KW-0732">Signal</keyword>
<dbReference type="CDD" id="cd01143">
    <property type="entry name" value="YvrC"/>
    <property type="match status" value="1"/>
</dbReference>